<comment type="similarity">
    <text evidence="2 4">Belongs to the class-III pyridoxal-phosphate-dependent aminotransferase family.</text>
</comment>
<organism evidence="5 6">
    <name type="scientific">Candidatus Hakubella thermalkaliphila</name>
    <dbReference type="NCBI Taxonomy" id="2754717"/>
    <lineage>
        <taxon>Bacteria</taxon>
        <taxon>Bacillati</taxon>
        <taxon>Actinomycetota</taxon>
        <taxon>Actinomycetota incertae sedis</taxon>
        <taxon>Candidatus Hakubellales</taxon>
        <taxon>Candidatus Hakubellaceae</taxon>
        <taxon>Candidatus Hakubella</taxon>
    </lineage>
</organism>
<keyword evidence="6" id="KW-1185">Reference proteome</keyword>
<sequence length="464" mass="52257">MHRGAPRRMKIVLFSREGKMTKKIPNIVTPPPGPEAIKWIERDEETMAPYNRPFYYPLVVAGGEGAIIRDVDGNEYIDWNSGLGVLNVGQCNPKIVEAMTNKAKSFMHYSYTDFRFTEPVELAERLNKILPMQCKYFFANSGTEANEAAFKIARHFTKRQLFIGFIDSFHGRTFGTMAFSSTSPAQRRHFHPLMPGVTLVPYPYCYRCPYKLEYPDCNLWCVDFIDEWVLQKFVPPEEVAGFFFEPIAGEAGYIVPPPEFFPKLKRLADKYGILMIADEVQVGCGRTGKFLAIEHWNVVPDIVTLGKAIAGGLPLSVAAPRKDVMDLPPGSHCVTTGGNPVSCATALAFLDILLEERLMVKATQLGDYTIKRLKEMQERYEIIGDVRGKGLAICIELVKDRKTKEPVDSKYFAEKMFRKGVLMVSGGVGVRIFPPLTIPKEMMDSGLEILESTIKEVGEEFHKL</sequence>
<dbReference type="Gene3D" id="3.90.1150.10">
    <property type="entry name" value="Aspartate Aminotransferase, domain 1"/>
    <property type="match status" value="1"/>
</dbReference>
<dbReference type="Pfam" id="PF00202">
    <property type="entry name" value="Aminotran_3"/>
    <property type="match status" value="1"/>
</dbReference>
<dbReference type="RefSeq" id="WP_258189419.1">
    <property type="nucleotide sequence ID" value="NZ_BLRY01000007.1"/>
</dbReference>
<dbReference type="InterPro" id="IPR015422">
    <property type="entry name" value="PyrdxlP-dep_Trfase_small"/>
</dbReference>
<protein>
    <submittedName>
        <fullName evidence="5">4-aminobutyrate aminotransferase</fullName>
    </submittedName>
</protein>
<dbReference type="Proteomes" id="UP000591948">
    <property type="component" value="Unassembled WGS sequence"/>
</dbReference>
<dbReference type="InterPro" id="IPR049704">
    <property type="entry name" value="Aminotrans_3_PPA_site"/>
</dbReference>
<dbReference type="InterPro" id="IPR005814">
    <property type="entry name" value="Aminotrans_3"/>
</dbReference>
<comment type="caution">
    <text evidence="5">The sequence shown here is derived from an EMBL/GenBank/DDBJ whole genome shotgun (WGS) entry which is preliminary data.</text>
</comment>
<dbReference type="PIRSF" id="PIRSF000521">
    <property type="entry name" value="Transaminase_4ab_Lys_Orn"/>
    <property type="match status" value="1"/>
</dbReference>
<evidence type="ECO:0000313" key="6">
    <source>
        <dbReference type="Proteomes" id="UP000591948"/>
    </source>
</evidence>
<evidence type="ECO:0000256" key="4">
    <source>
        <dbReference type="RuleBase" id="RU003560"/>
    </source>
</evidence>
<dbReference type="GO" id="GO:0008483">
    <property type="term" value="F:transaminase activity"/>
    <property type="evidence" value="ECO:0007669"/>
    <property type="project" value="UniProtKB-KW"/>
</dbReference>
<dbReference type="Gene3D" id="3.40.640.10">
    <property type="entry name" value="Type I PLP-dependent aspartate aminotransferase-like (Major domain)"/>
    <property type="match status" value="1"/>
</dbReference>
<dbReference type="PROSITE" id="PS00600">
    <property type="entry name" value="AA_TRANSFER_CLASS_3"/>
    <property type="match status" value="1"/>
</dbReference>
<dbReference type="GO" id="GO:0042802">
    <property type="term" value="F:identical protein binding"/>
    <property type="evidence" value="ECO:0007669"/>
    <property type="project" value="TreeGrafter"/>
</dbReference>
<accession>A0A6V8P5K2</accession>
<keyword evidence="5" id="KW-0032">Aminotransferase</keyword>
<dbReference type="PANTHER" id="PTHR11986:SF58">
    <property type="entry name" value="LEUCINE_METHIONINE RACEMASE"/>
    <property type="match status" value="1"/>
</dbReference>
<dbReference type="InterPro" id="IPR015424">
    <property type="entry name" value="PyrdxlP-dep_Trfase"/>
</dbReference>
<dbReference type="EMBL" id="BLRY01000007">
    <property type="protein sequence ID" value="GFP26874.1"/>
    <property type="molecule type" value="Genomic_DNA"/>
</dbReference>
<dbReference type="PANTHER" id="PTHR11986">
    <property type="entry name" value="AMINOTRANSFERASE CLASS III"/>
    <property type="match status" value="1"/>
</dbReference>
<gene>
    <name evidence="5" type="ORF">HKBW3S33_00288</name>
</gene>
<evidence type="ECO:0000313" key="5">
    <source>
        <dbReference type="EMBL" id="GFP26874.1"/>
    </source>
</evidence>
<keyword evidence="5" id="KW-0808">Transferase</keyword>
<dbReference type="NCBIfam" id="NF004426">
    <property type="entry name" value="PRK05769.1"/>
    <property type="match status" value="1"/>
</dbReference>
<evidence type="ECO:0000256" key="1">
    <source>
        <dbReference type="ARBA" id="ARBA00001933"/>
    </source>
</evidence>
<reference evidence="5 6" key="1">
    <citation type="journal article" date="2020" name="Front. Microbiol.">
        <title>Single-cell genomics of novel Actinobacteria with the Wood-Ljungdahl pathway discovered in a serpentinizing system.</title>
        <authorList>
            <person name="Merino N."/>
            <person name="Kawai M."/>
            <person name="Boyd E.S."/>
            <person name="Colman D.R."/>
            <person name="McGlynn S.E."/>
            <person name="Nealson K.H."/>
            <person name="Kurokawa K."/>
            <person name="Hongoh Y."/>
        </authorList>
    </citation>
    <scope>NUCLEOTIDE SEQUENCE [LARGE SCALE GENOMIC DNA]</scope>
    <source>
        <strain evidence="5 6">S33</strain>
    </source>
</reference>
<dbReference type="GO" id="GO:0030170">
    <property type="term" value="F:pyridoxal phosphate binding"/>
    <property type="evidence" value="ECO:0007669"/>
    <property type="project" value="InterPro"/>
</dbReference>
<evidence type="ECO:0000256" key="2">
    <source>
        <dbReference type="ARBA" id="ARBA00008954"/>
    </source>
</evidence>
<proteinExistence type="inferred from homology"/>
<comment type="cofactor">
    <cofactor evidence="1">
        <name>pyridoxal 5'-phosphate</name>
        <dbReference type="ChEBI" id="CHEBI:597326"/>
    </cofactor>
</comment>
<keyword evidence="3 4" id="KW-0663">Pyridoxal phosphate</keyword>
<dbReference type="CDD" id="cd00610">
    <property type="entry name" value="OAT_like"/>
    <property type="match status" value="1"/>
</dbReference>
<name>A0A6V8P5K2_9ACTN</name>
<dbReference type="FunFam" id="3.40.640.10:FF:000004">
    <property type="entry name" value="Acetylornithine aminotransferase"/>
    <property type="match status" value="1"/>
</dbReference>
<dbReference type="InterPro" id="IPR015421">
    <property type="entry name" value="PyrdxlP-dep_Trfase_major"/>
</dbReference>
<dbReference type="InterPro" id="IPR050103">
    <property type="entry name" value="Class-III_PLP-dep_AT"/>
</dbReference>
<dbReference type="SUPFAM" id="SSF53383">
    <property type="entry name" value="PLP-dependent transferases"/>
    <property type="match status" value="1"/>
</dbReference>
<dbReference type="AlphaFoldDB" id="A0A6V8P5K2"/>
<evidence type="ECO:0000256" key="3">
    <source>
        <dbReference type="ARBA" id="ARBA00022898"/>
    </source>
</evidence>